<evidence type="ECO:0000256" key="4">
    <source>
        <dbReference type="ARBA" id="ARBA00022679"/>
    </source>
</evidence>
<dbReference type="GO" id="GO:0032259">
    <property type="term" value="P:methylation"/>
    <property type="evidence" value="ECO:0007669"/>
    <property type="project" value="UniProtKB-KW"/>
</dbReference>
<dbReference type="InterPro" id="IPR041698">
    <property type="entry name" value="Methyltransf_25"/>
</dbReference>
<dbReference type="EC" id="2.1.1.103" evidence="5"/>
<dbReference type="Pfam" id="PF13489">
    <property type="entry name" value="Methyltransf_23"/>
    <property type="match status" value="1"/>
</dbReference>
<sequence>MTTQVEPLAKAQECLAYTVCMSRVEEVTRRFTSEFAAKAERVVAVDFMQDFMDKNEKTNKDFGNIDFICNDVTQLTQEVESADLIFSNWLLMYLEDQEIQKLLVKLLSWLKPGGHFFLRESCRDPSGDKQRSQNPTQYRDHTIYEAFMASTIQHEGDTEFVSMLKLQPGQKILDVGGGIGGGAFYMAKEFGVKATILDLSSNMTQIGLERAQELGIGPDEVCFEIADATKREYPRELFDVVYSRDTILHIEDKLSLFKKFFKWIKPGGKVLISDYCCSDGPHSKEFKAYVEQRGYNLLSPVQYGKLLEEAGFIHVLAEDRSEQFTQILHKELEKTESIREEFIKEFSEEDYNYIINGWKDKVQRAGQGDQRWGLFMAEKPEAV</sequence>
<comment type="pathway">
    <text evidence="1">Phospholipid metabolism; phosphatidylcholine biosynthesis.</text>
</comment>
<dbReference type="SUPFAM" id="SSF53335">
    <property type="entry name" value="S-adenosyl-L-methionine-dependent methyltransferases"/>
    <property type="match status" value="2"/>
</dbReference>
<evidence type="ECO:0000256" key="2">
    <source>
        <dbReference type="ARBA" id="ARBA00005189"/>
    </source>
</evidence>
<comment type="catalytic activity">
    <reaction evidence="6">
        <text>N,N-dimethylethanolamine phosphate + S-adenosyl-L-methionine = phosphocholine + S-adenosyl-L-homocysteine + H(+)</text>
        <dbReference type="Rhea" id="RHEA:25325"/>
        <dbReference type="ChEBI" id="CHEBI:15378"/>
        <dbReference type="ChEBI" id="CHEBI:57856"/>
        <dbReference type="ChEBI" id="CHEBI:58641"/>
        <dbReference type="ChEBI" id="CHEBI:59789"/>
        <dbReference type="ChEBI" id="CHEBI:295975"/>
        <dbReference type="EC" id="2.1.1.103"/>
    </reaction>
    <physiologicalReaction direction="left-to-right" evidence="6">
        <dbReference type="Rhea" id="RHEA:25326"/>
    </physiologicalReaction>
</comment>
<evidence type="ECO:0000256" key="3">
    <source>
        <dbReference type="ARBA" id="ARBA00022603"/>
    </source>
</evidence>
<keyword evidence="4" id="KW-0808">Transferase</keyword>
<dbReference type="InterPro" id="IPR029063">
    <property type="entry name" value="SAM-dependent_MTases_sf"/>
</dbReference>
<dbReference type="CDD" id="cd02440">
    <property type="entry name" value="AdoMet_MTases"/>
    <property type="match status" value="2"/>
</dbReference>
<name>A0A2T7NJC8_POMCA</name>
<organism evidence="10 11">
    <name type="scientific">Pomacea canaliculata</name>
    <name type="common">Golden apple snail</name>
    <dbReference type="NCBI Taxonomy" id="400727"/>
    <lineage>
        <taxon>Eukaryota</taxon>
        <taxon>Metazoa</taxon>
        <taxon>Spiralia</taxon>
        <taxon>Lophotrochozoa</taxon>
        <taxon>Mollusca</taxon>
        <taxon>Gastropoda</taxon>
        <taxon>Caenogastropoda</taxon>
        <taxon>Architaenioglossa</taxon>
        <taxon>Ampullarioidea</taxon>
        <taxon>Ampullariidae</taxon>
        <taxon>Pomacea</taxon>
    </lineage>
</organism>
<protein>
    <recommendedName>
        <fullName evidence="5">phosphoethanolamine N-methyltransferase</fullName>
        <ecNumber evidence="5">2.1.1.103</ecNumber>
    </recommendedName>
</protein>
<accession>A0A2T7NJC8</accession>
<proteinExistence type="predicted"/>
<comment type="catalytic activity">
    <reaction evidence="8">
        <text>N-methylethanolamine phosphate + S-adenosyl-L-methionine = N,N-dimethylethanolamine phosphate + S-adenosyl-L-homocysteine + H(+)</text>
        <dbReference type="Rhea" id="RHEA:25321"/>
        <dbReference type="ChEBI" id="CHEBI:15378"/>
        <dbReference type="ChEBI" id="CHEBI:57781"/>
        <dbReference type="ChEBI" id="CHEBI:57856"/>
        <dbReference type="ChEBI" id="CHEBI:58641"/>
        <dbReference type="ChEBI" id="CHEBI:59789"/>
        <dbReference type="EC" id="2.1.1.103"/>
    </reaction>
    <physiologicalReaction direction="left-to-right" evidence="8">
        <dbReference type="Rhea" id="RHEA:25322"/>
    </physiologicalReaction>
</comment>
<comment type="catalytic activity">
    <reaction evidence="7">
        <text>phosphoethanolamine + S-adenosyl-L-methionine = N-methylethanolamine phosphate + S-adenosyl-L-homocysteine + H(+)</text>
        <dbReference type="Rhea" id="RHEA:20365"/>
        <dbReference type="ChEBI" id="CHEBI:15378"/>
        <dbReference type="ChEBI" id="CHEBI:57781"/>
        <dbReference type="ChEBI" id="CHEBI:57856"/>
        <dbReference type="ChEBI" id="CHEBI:58190"/>
        <dbReference type="ChEBI" id="CHEBI:59789"/>
        <dbReference type="EC" id="2.1.1.103"/>
    </reaction>
    <physiologicalReaction direction="left-to-right" evidence="7">
        <dbReference type="Rhea" id="RHEA:20366"/>
    </physiologicalReaction>
</comment>
<evidence type="ECO:0000259" key="9">
    <source>
        <dbReference type="Pfam" id="PF13649"/>
    </source>
</evidence>
<dbReference type="OrthoDB" id="8300214at2759"/>
<gene>
    <name evidence="10" type="ORF">C0Q70_19442</name>
</gene>
<evidence type="ECO:0000256" key="6">
    <source>
        <dbReference type="ARBA" id="ARBA00047619"/>
    </source>
</evidence>
<comment type="caution">
    <text evidence="10">The sequence shown here is derived from an EMBL/GenBank/DDBJ whole genome shotgun (WGS) entry which is preliminary data.</text>
</comment>
<evidence type="ECO:0000256" key="7">
    <source>
        <dbReference type="ARBA" id="ARBA00047622"/>
    </source>
</evidence>
<dbReference type="PANTHER" id="PTHR44307">
    <property type="entry name" value="PHOSPHOETHANOLAMINE METHYLTRANSFERASE"/>
    <property type="match status" value="1"/>
</dbReference>
<evidence type="ECO:0000256" key="1">
    <source>
        <dbReference type="ARBA" id="ARBA00004969"/>
    </source>
</evidence>
<dbReference type="STRING" id="400727.A0A2T7NJC8"/>
<dbReference type="AlphaFoldDB" id="A0A2T7NJC8"/>
<evidence type="ECO:0000313" key="11">
    <source>
        <dbReference type="Proteomes" id="UP000245119"/>
    </source>
</evidence>
<dbReference type="PANTHER" id="PTHR44307:SF2">
    <property type="entry name" value="PHOSPHOETHANOLAMINE METHYLTRANSFERASE ISOFORM X1"/>
    <property type="match status" value="1"/>
</dbReference>
<dbReference type="Pfam" id="PF13649">
    <property type="entry name" value="Methyltransf_25"/>
    <property type="match status" value="1"/>
</dbReference>
<dbReference type="GO" id="GO:0000234">
    <property type="term" value="F:phosphoethanolamine N-methyltransferase activity"/>
    <property type="evidence" value="ECO:0007669"/>
    <property type="project" value="UniProtKB-EC"/>
</dbReference>
<dbReference type="Proteomes" id="UP000245119">
    <property type="component" value="Linkage Group LG12"/>
</dbReference>
<comment type="pathway">
    <text evidence="2">Lipid metabolism.</text>
</comment>
<keyword evidence="3" id="KW-0489">Methyltransferase</keyword>
<keyword evidence="11" id="KW-1185">Reference proteome</keyword>
<dbReference type="Gene3D" id="3.40.50.150">
    <property type="entry name" value="Vaccinia Virus protein VP39"/>
    <property type="match status" value="2"/>
</dbReference>
<evidence type="ECO:0000256" key="8">
    <source>
        <dbReference type="ARBA" id="ARBA00047841"/>
    </source>
</evidence>
<reference evidence="10 11" key="1">
    <citation type="submission" date="2018-04" db="EMBL/GenBank/DDBJ databases">
        <title>The genome of golden apple snail Pomacea canaliculata provides insight into stress tolerance and invasive adaptation.</title>
        <authorList>
            <person name="Liu C."/>
            <person name="Liu B."/>
            <person name="Ren Y."/>
            <person name="Zhang Y."/>
            <person name="Wang H."/>
            <person name="Li S."/>
            <person name="Jiang F."/>
            <person name="Yin L."/>
            <person name="Zhang G."/>
            <person name="Qian W."/>
            <person name="Fan W."/>
        </authorList>
    </citation>
    <scope>NUCLEOTIDE SEQUENCE [LARGE SCALE GENOMIC DNA]</scope>
    <source>
        <strain evidence="10">SZHN2017</strain>
        <tissue evidence="10">Muscle</tissue>
    </source>
</reference>
<evidence type="ECO:0000313" key="10">
    <source>
        <dbReference type="EMBL" id="PVD21271.1"/>
    </source>
</evidence>
<evidence type="ECO:0000256" key="5">
    <source>
        <dbReference type="ARBA" id="ARBA00035674"/>
    </source>
</evidence>
<feature type="domain" description="Methyltransferase" evidence="9">
    <location>
        <begin position="30"/>
        <end position="114"/>
    </location>
</feature>
<dbReference type="EMBL" id="PZQS01000012">
    <property type="protein sequence ID" value="PVD21271.1"/>
    <property type="molecule type" value="Genomic_DNA"/>
</dbReference>